<name>A0A1I1KB00_9SPHI</name>
<dbReference type="GO" id="GO:0050821">
    <property type="term" value="P:protein stabilization"/>
    <property type="evidence" value="ECO:0007669"/>
    <property type="project" value="TreeGrafter"/>
</dbReference>
<gene>
    <name evidence="4" type="ORF">SAMN05421747_11440</name>
</gene>
<dbReference type="PANTHER" id="PTHR35089">
    <property type="entry name" value="CHAPERONE PROTEIN SKP"/>
    <property type="match status" value="1"/>
</dbReference>
<comment type="similarity">
    <text evidence="1">Belongs to the Skp family.</text>
</comment>
<protein>
    <submittedName>
        <fullName evidence="4">Outer membrane protein</fullName>
    </submittedName>
</protein>
<evidence type="ECO:0000256" key="1">
    <source>
        <dbReference type="ARBA" id="ARBA00009091"/>
    </source>
</evidence>
<dbReference type="PANTHER" id="PTHR35089:SF1">
    <property type="entry name" value="CHAPERONE PROTEIN SKP"/>
    <property type="match status" value="1"/>
</dbReference>
<keyword evidence="2 3" id="KW-0732">Signal</keyword>
<accession>A0A1I1KB00</accession>
<evidence type="ECO:0000313" key="4">
    <source>
        <dbReference type="EMBL" id="SFC54720.1"/>
    </source>
</evidence>
<dbReference type="InterPro" id="IPR005632">
    <property type="entry name" value="Chaperone_Skp"/>
</dbReference>
<evidence type="ECO:0000313" key="5">
    <source>
        <dbReference type="Proteomes" id="UP000199577"/>
    </source>
</evidence>
<dbReference type="GO" id="GO:0051082">
    <property type="term" value="F:unfolded protein binding"/>
    <property type="evidence" value="ECO:0007669"/>
    <property type="project" value="InterPro"/>
</dbReference>
<feature type="chain" id="PRO_5011795728" evidence="3">
    <location>
        <begin position="23"/>
        <end position="180"/>
    </location>
</feature>
<feature type="signal peptide" evidence="3">
    <location>
        <begin position="1"/>
        <end position="22"/>
    </location>
</feature>
<dbReference type="SUPFAM" id="SSF111384">
    <property type="entry name" value="OmpH-like"/>
    <property type="match status" value="1"/>
</dbReference>
<dbReference type="Pfam" id="PF03938">
    <property type="entry name" value="OmpH"/>
    <property type="match status" value="1"/>
</dbReference>
<dbReference type="GO" id="GO:0005829">
    <property type="term" value="C:cytosol"/>
    <property type="evidence" value="ECO:0007669"/>
    <property type="project" value="TreeGrafter"/>
</dbReference>
<dbReference type="Gene3D" id="3.30.910.20">
    <property type="entry name" value="Skp domain"/>
    <property type="match status" value="1"/>
</dbReference>
<reference evidence="4 5" key="1">
    <citation type="submission" date="2016-10" db="EMBL/GenBank/DDBJ databases">
        <authorList>
            <person name="de Groot N.N."/>
        </authorList>
    </citation>
    <scope>NUCLEOTIDE SEQUENCE [LARGE SCALE GENOMIC DNA]</scope>
    <source>
        <strain evidence="4 5">DSM 22900</strain>
    </source>
</reference>
<sequence length="180" mass="20913">MTMKKIIGVVALSIVASSAAFAQRFAYVDTEYILKHIPEYIAAQKQLDALSVQWQEEVDNRFAEIEKLYKKYQEDQVLLSQEMRRKREDEIVLREREAKEFQRQKFGFEGDLFQERVKLIQPIQERVAQAIQAVATDQGLDIILDKGSEVTFLYANPRLDKSDDVIRRLGYKPDPSLAEN</sequence>
<dbReference type="InterPro" id="IPR024930">
    <property type="entry name" value="Skp_dom_sf"/>
</dbReference>
<dbReference type="EMBL" id="FOLL01000014">
    <property type="protein sequence ID" value="SFC54720.1"/>
    <property type="molecule type" value="Genomic_DNA"/>
</dbReference>
<proteinExistence type="inferred from homology"/>
<evidence type="ECO:0000256" key="2">
    <source>
        <dbReference type="ARBA" id="ARBA00022729"/>
    </source>
</evidence>
<dbReference type="STRING" id="623281.SAMN05421747_11440"/>
<dbReference type="SMART" id="SM00935">
    <property type="entry name" value="OmpH"/>
    <property type="match status" value="1"/>
</dbReference>
<dbReference type="AlphaFoldDB" id="A0A1I1KB00"/>
<dbReference type="Proteomes" id="UP000199577">
    <property type="component" value="Unassembled WGS sequence"/>
</dbReference>
<evidence type="ECO:0000256" key="3">
    <source>
        <dbReference type="SAM" id="SignalP"/>
    </source>
</evidence>
<organism evidence="4 5">
    <name type="scientific">Parapedobacter composti</name>
    <dbReference type="NCBI Taxonomy" id="623281"/>
    <lineage>
        <taxon>Bacteria</taxon>
        <taxon>Pseudomonadati</taxon>
        <taxon>Bacteroidota</taxon>
        <taxon>Sphingobacteriia</taxon>
        <taxon>Sphingobacteriales</taxon>
        <taxon>Sphingobacteriaceae</taxon>
        <taxon>Parapedobacter</taxon>
    </lineage>
</organism>
<keyword evidence="5" id="KW-1185">Reference proteome</keyword>